<protein>
    <recommendedName>
        <fullName evidence="3">Cell surface protein</fullName>
    </recommendedName>
</protein>
<keyword evidence="2" id="KW-1185">Reference proteome</keyword>
<dbReference type="Proteomes" id="UP001597189">
    <property type="component" value="Unassembled WGS sequence"/>
</dbReference>
<evidence type="ECO:0008006" key="3">
    <source>
        <dbReference type="Google" id="ProtNLM"/>
    </source>
</evidence>
<sequence>MKLKKILLQLGLLLAFVGVGIGIQSVHVMAMPSLPSGATLLSDSKGVEMNPNGTASIAPGSEVGDMTSSYPSWDTGQNVAANFTSDGRVTNKTTKIYIYFTEGSLKLKNPNYGSYTKVYADVSANVNGKLVSLVTNQQPWTLNSKATVATPPANKWIEMDVDFTHLGVNPQKKIYIGFSDEYTEPYIMPAGAARYATASLVSDDATFAGMAGVTIDGGGSVAASAHEVTGKAQPNIDVFLSGVDGDDGTYHTTADSSGNYTISLGDSTLDSLHAKSPIKVTEYNEYGDVKSATANVVNTVPLTITPATSSLTISPDDWDANIKGKSSSDIATWLAKQSNLVVTKQNSSTALTASGDGLAFDTANDLSTLAGGATQAVQINASDSAGDKSTDPATINVTRGLGNMQFTTISQLVFGNGVNLAVPSTQTLYAPGKYNVDVSDSRATGSPWYLTAQASTLTDGDGGHTFSGHVVYADGNGTVTPLDDGNAVQVASGNRSTSTYDLASDWNQKGDSYTGSSVPAGVYLQANPNVYAGSGTEYTGSMTWTLSDAPKGN</sequence>
<evidence type="ECO:0000313" key="1">
    <source>
        <dbReference type="EMBL" id="MFD1454327.1"/>
    </source>
</evidence>
<organism evidence="1 2">
    <name type="scientific">Levilactobacillus lanxiensis</name>
    <dbReference type="NCBI Taxonomy" id="2799568"/>
    <lineage>
        <taxon>Bacteria</taxon>
        <taxon>Bacillati</taxon>
        <taxon>Bacillota</taxon>
        <taxon>Bacilli</taxon>
        <taxon>Lactobacillales</taxon>
        <taxon>Lactobacillaceae</taxon>
        <taxon>Levilactobacillus</taxon>
    </lineage>
</organism>
<proteinExistence type="predicted"/>
<dbReference type="RefSeq" id="WP_203642419.1">
    <property type="nucleotide sequence ID" value="NZ_BOLN01000001.1"/>
</dbReference>
<comment type="caution">
    <text evidence="1">The sequence shown here is derived from an EMBL/GenBank/DDBJ whole genome shotgun (WGS) entry which is preliminary data.</text>
</comment>
<accession>A0ABW4CYG8</accession>
<name>A0ABW4CYG8_9LACO</name>
<reference evidence="2" key="1">
    <citation type="journal article" date="2019" name="Int. J. Syst. Evol. Microbiol.">
        <title>The Global Catalogue of Microorganisms (GCM) 10K type strain sequencing project: providing services to taxonomists for standard genome sequencing and annotation.</title>
        <authorList>
            <consortium name="The Broad Institute Genomics Platform"/>
            <consortium name="The Broad Institute Genome Sequencing Center for Infectious Disease"/>
            <person name="Wu L."/>
            <person name="Ma J."/>
        </authorList>
    </citation>
    <scope>NUCLEOTIDE SEQUENCE [LARGE SCALE GENOMIC DNA]</scope>
    <source>
        <strain evidence="2">CCM 8979</strain>
    </source>
</reference>
<evidence type="ECO:0000313" key="2">
    <source>
        <dbReference type="Proteomes" id="UP001597189"/>
    </source>
</evidence>
<gene>
    <name evidence="1" type="ORF">ACFQ44_01370</name>
</gene>
<dbReference type="EMBL" id="JBHTOD010000001">
    <property type="protein sequence ID" value="MFD1454327.1"/>
    <property type="molecule type" value="Genomic_DNA"/>
</dbReference>